<protein>
    <recommendedName>
        <fullName evidence="2">non-specific serine/threonine protein kinase</fullName>
        <ecNumber evidence="2">2.7.11.1</ecNumber>
    </recommendedName>
</protein>
<dbReference type="SMART" id="SM00220">
    <property type="entry name" value="S_TKc"/>
    <property type="match status" value="1"/>
</dbReference>
<dbReference type="PANTHER" id="PTHR43671:SF13">
    <property type="entry name" value="SERINE_THREONINE-PROTEIN KINASE NEK2"/>
    <property type="match status" value="1"/>
</dbReference>
<dbReference type="InterPro" id="IPR017441">
    <property type="entry name" value="Protein_kinase_ATP_BS"/>
</dbReference>
<accession>A0ABW2G8B4</accession>
<feature type="region of interest" description="Disordered" evidence="8">
    <location>
        <begin position="434"/>
        <end position="456"/>
    </location>
</feature>
<dbReference type="InterPro" id="IPR000719">
    <property type="entry name" value="Prot_kinase_dom"/>
</dbReference>
<evidence type="ECO:0000256" key="9">
    <source>
        <dbReference type="SAM" id="Phobius"/>
    </source>
</evidence>
<keyword evidence="12" id="KW-1185">Reference proteome</keyword>
<dbReference type="InterPro" id="IPR011009">
    <property type="entry name" value="Kinase-like_dom_sf"/>
</dbReference>
<dbReference type="PROSITE" id="PS50011">
    <property type="entry name" value="PROTEIN_KINASE_DOM"/>
    <property type="match status" value="1"/>
</dbReference>
<evidence type="ECO:0000256" key="7">
    <source>
        <dbReference type="PROSITE-ProRule" id="PRU10141"/>
    </source>
</evidence>
<proteinExistence type="inferred from homology"/>
<dbReference type="InterPro" id="IPR008271">
    <property type="entry name" value="Ser/Thr_kinase_AS"/>
</dbReference>
<feature type="region of interest" description="Disordered" evidence="8">
    <location>
        <begin position="336"/>
        <end position="393"/>
    </location>
</feature>
<dbReference type="Gene3D" id="1.10.510.10">
    <property type="entry name" value="Transferase(Phosphotransferase) domain 1"/>
    <property type="match status" value="1"/>
</dbReference>
<dbReference type="PROSITE" id="PS00107">
    <property type="entry name" value="PROTEIN_KINASE_ATP"/>
    <property type="match status" value="1"/>
</dbReference>
<sequence>MDLLEPLRPSDPRTVGGYRLLRRIGAGGMGQVYLGRSAGGRAVAVKLVKPEVAEEAEFRHRFRLEVEAARRVGGAWTAPVLSADTEAEVPWVATGYLAGLSLHTVVAEEYGALPESSVRALAAGLAGGLRAIHAAGIVHRDLKPSNVLVTVGGPRIIDFGIARTLESLASGGLRTMTGAVLGSPGFMSPEQVRGEPVTPASDVFCLGAVLAFAATARLPFGRADSGAHAVMFRIAEGEPDLTGLPPALLPLVRGCLARVPRDRLTTGAVLALSGPGPGPGSTGAPGARGGGAWLPGEVLTRLGRQSELLLEFEELPDPGPGPAAGTHAATEVAIPVRSGGPGASAPGSPPPGPSVPAAPGSPPPRGVFGAPYTPVTESPLPHPAPTADLPADSPEPALLLRRRRRRAVRSAAVVLPVLLLLAAGGWLLARSGDRAERDPWAHATAPSPSAGERSDLPQTMIGAWEGSDSPAGRDGNLMRVELYPGQVGTGVGLAYSAGPENMCVRRLVLVEAGERLTLDHAETLRRVPADSCGSREDHTRTVWLQGDVLHWEDGEGRVTELRSAFSSPAAVPAGLLGEWEADRVSGGTRSKLHLTVRQGGFGAAVEQRTQEWSRNFCQWNAYLLLVREDTAAFSPYELDPKVASSSQCDNGRWHELEVVDATTLRSTVPGSGDDPIVFTRVGAKDGADGRGAKDGTKR</sequence>
<dbReference type="Gene3D" id="3.30.200.20">
    <property type="entry name" value="Phosphorylase Kinase, domain 1"/>
    <property type="match status" value="1"/>
</dbReference>
<organism evidence="11 12">
    <name type="scientific">Streptomyces polyrhachis</name>
    <dbReference type="NCBI Taxonomy" id="1282885"/>
    <lineage>
        <taxon>Bacteria</taxon>
        <taxon>Bacillati</taxon>
        <taxon>Actinomycetota</taxon>
        <taxon>Actinomycetes</taxon>
        <taxon>Kitasatosporales</taxon>
        <taxon>Streptomycetaceae</taxon>
        <taxon>Streptomyces</taxon>
    </lineage>
</organism>
<dbReference type="PANTHER" id="PTHR43671">
    <property type="entry name" value="SERINE/THREONINE-PROTEIN KINASE NEK"/>
    <property type="match status" value="1"/>
</dbReference>
<dbReference type="InterPro" id="IPR050660">
    <property type="entry name" value="NEK_Ser/Thr_kinase"/>
</dbReference>
<evidence type="ECO:0000256" key="4">
    <source>
        <dbReference type="ARBA" id="ARBA00022741"/>
    </source>
</evidence>
<keyword evidence="9" id="KW-0812">Transmembrane</keyword>
<evidence type="ECO:0000256" key="1">
    <source>
        <dbReference type="ARBA" id="ARBA00010886"/>
    </source>
</evidence>
<dbReference type="Proteomes" id="UP001596413">
    <property type="component" value="Unassembled WGS sequence"/>
</dbReference>
<keyword evidence="5 11" id="KW-0418">Kinase</keyword>
<feature type="binding site" evidence="7">
    <location>
        <position position="46"/>
    </location>
    <ligand>
        <name>ATP</name>
        <dbReference type="ChEBI" id="CHEBI:30616"/>
    </ligand>
</feature>
<evidence type="ECO:0000259" key="10">
    <source>
        <dbReference type="PROSITE" id="PS50011"/>
    </source>
</evidence>
<feature type="compositionally biased region" description="Low complexity" evidence="8">
    <location>
        <begin position="336"/>
        <end position="346"/>
    </location>
</feature>
<dbReference type="EMBL" id="JBHSZO010000003">
    <property type="protein sequence ID" value="MFC7217030.1"/>
    <property type="molecule type" value="Genomic_DNA"/>
</dbReference>
<feature type="compositionally biased region" description="Pro residues" evidence="8">
    <location>
        <begin position="347"/>
        <end position="365"/>
    </location>
</feature>
<dbReference type="PROSITE" id="PS00108">
    <property type="entry name" value="PROTEIN_KINASE_ST"/>
    <property type="match status" value="1"/>
</dbReference>
<feature type="compositionally biased region" description="Gly residues" evidence="8">
    <location>
        <begin position="279"/>
        <end position="289"/>
    </location>
</feature>
<dbReference type="GO" id="GO:0004674">
    <property type="term" value="F:protein serine/threonine kinase activity"/>
    <property type="evidence" value="ECO:0007669"/>
    <property type="project" value="UniProtKB-EC"/>
</dbReference>
<evidence type="ECO:0000256" key="6">
    <source>
        <dbReference type="ARBA" id="ARBA00022840"/>
    </source>
</evidence>
<dbReference type="CDD" id="cd14014">
    <property type="entry name" value="STKc_PknB_like"/>
    <property type="match status" value="1"/>
</dbReference>
<evidence type="ECO:0000256" key="8">
    <source>
        <dbReference type="SAM" id="MobiDB-lite"/>
    </source>
</evidence>
<name>A0ABW2G8B4_9ACTN</name>
<evidence type="ECO:0000256" key="2">
    <source>
        <dbReference type="ARBA" id="ARBA00012513"/>
    </source>
</evidence>
<dbReference type="EC" id="2.7.11.1" evidence="2"/>
<keyword evidence="3 11" id="KW-0808">Transferase</keyword>
<feature type="domain" description="Protein kinase" evidence="10">
    <location>
        <begin position="18"/>
        <end position="294"/>
    </location>
</feature>
<comment type="similarity">
    <text evidence="1">Belongs to the protein kinase superfamily. NEK Ser/Thr protein kinase family. NIMA subfamily.</text>
</comment>
<evidence type="ECO:0000313" key="11">
    <source>
        <dbReference type="EMBL" id="MFC7217030.1"/>
    </source>
</evidence>
<feature type="compositionally biased region" description="Basic and acidic residues" evidence="8">
    <location>
        <begin position="682"/>
        <end position="698"/>
    </location>
</feature>
<keyword evidence="9" id="KW-0472">Membrane</keyword>
<keyword evidence="6 7" id="KW-0067">ATP-binding</keyword>
<dbReference type="SUPFAM" id="SSF56112">
    <property type="entry name" value="Protein kinase-like (PK-like)"/>
    <property type="match status" value="1"/>
</dbReference>
<evidence type="ECO:0000256" key="3">
    <source>
        <dbReference type="ARBA" id="ARBA00022679"/>
    </source>
</evidence>
<reference evidence="12" key="1">
    <citation type="journal article" date="2019" name="Int. J. Syst. Evol. Microbiol.">
        <title>The Global Catalogue of Microorganisms (GCM) 10K type strain sequencing project: providing services to taxonomists for standard genome sequencing and annotation.</title>
        <authorList>
            <consortium name="The Broad Institute Genomics Platform"/>
            <consortium name="The Broad Institute Genome Sequencing Center for Infectious Disease"/>
            <person name="Wu L."/>
            <person name="Ma J."/>
        </authorList>
    </citation>
    <scope>NUCLEOTIDE SEQUENCE [LARGE SCALE GENOMIC DNA]</scope>
    <source>
        <strain evidence="12">CGMCC 1.13681</strain>
    </source>
</reference>
<evidence type="ECO:0000313" key="12">
    <source>
        <dbReference type="Proteomes" id="UP001596413"/>
    </source>
</evidence>
<feature type="transmembrane region" description="Helical" evidence="9">
    <location>
        <begin position="411"/>
        <end position="429"/>
    </location>
</feature>
<gene>
    <name evidence="11" type="ORF">ACFQLX_02415</name>
</gene>
<comment type="caution">
    <text evidence="11">The sequence shown here is derived from an EMBL/GenBank/DDBJ whole genome shotgun (WGS) entry which is preliminary data.</text>
</comment>
<dbReference type="Pfam" id="PF00069">
    <property type="entry name" value="Pkinase"/>
    <property type="match status" value="1"/>
</dbReference>
<evidence type="ECO:0000256" key="5">
    <source>
        <dbReference type="ARBA" id="ARBA00022777"/>
    </source>
</evidence>
<feature type="region of interest" description="Disordered" evidence="8">
    <location>
        <begin position="270"/>
        <end position="289"/>
    </location>
</feature>
<keyword evidence="9" id="KW-1133">Transmembrane helix</keyword>
<keyword evidence="4 7" id="KW-0547">Nucleotide-binding</keyword>
<feature type="region of interest" description="Disordered" evidence="8">
    <location>
        <begin position="675"/>
        <end position="698"/>
    </location>
</feature>